<comment type="caution">
    <text evidence="2">The sequence shown here is derived from an EMBL/GenBank/DDBJ whole genome shotgun (WGS) entry which is preliminary data.</text>
</comment>
<dbReference type="InterPro" id="IPR017517">
    <property type="entry name" value="Maleyloyr_isom"/>
</dbReference>
<evidence type="ECO:0000313" key="2">
    <source>
        <dbReference type="EMBL" id="GID77864.1"/>
    </source>
</evidence>
<dbReference type="NCBIfam" id="TIGR03083">
    <property type="entry name" value="maleylpyruvate isomerase family mycothiol-dependent enzyme"/>
    <property type="match status" value="1"/>
</dbReference>
<dbReference type="InterPro" id="IPR034660">
    <property type="entry name" value="DinB/YfiT-like"/>
</dbReference>
<feature type="domain" description="Mycothiol-dependent maleylpyruvate isomerase metal-binding" evidence="1">
    <location>
        <begin position="11"/>
        <end position="97"/>
    </location>
</feature>
<accession>A0ABQ3YD06</accession>
<organism evidence="2 3">
    <name type="scientific">Paractinoplanes deccanensis</name>
    <dbReference type="NCBI Taxonomy" id="113561"/>
    <lineage>
        <taxon>Bacteria</taxon>
        <taxon>Bacillati</taxon>
        <taxon>Actinomycetota</taxon>
        <taxon>Actinomycetes</taxon>
        <taxon>Micromonosporales</taxon>
        <taxon>Micromonosporaceae</taxon>
        <taxon>Paractinoplanes</taxon>
    </lineage>
</organism>
<dbReference type="Gene3D" id="1.20.120.450">
    <property type="entry name" value="dinb family like domain"/>
    <property type="match status" value="1"/>
</dbReference>
<reference evidence="2 3" key="1">
    <citation type="submission" date="2021-01" db="EMBL/GenBank/DDBJ databases">
        <title>Whole genome shotgun sequence of Actinoplanes deccanensis NBRC 13994.</title>
        <authorList>
            <person name="Komaki H."/>
            <person name="Tamura T."/>
        </authorList>
    </citation>
    <scope>NUCLEOTIDE SEQUENCE [LARGE SCALE GENOMIC DNA]</scope>
    <source>
        <strain evidence="2 3">NBRC 13994</strain>
    </source>
</reference>
<evidence type="ECO:0000313" key="3">
    <source>
        <dbReference type="Proteomes" id="UP000609879"/>
    </source>
</evidence>
<evidence type="ECO:0000259" key="1">
    <source>
        <dbReference type="Pfam" id="PF11716"/>
    </source>
</evidence>
<gene>
    <name evidence="2" type="ORF">Ade02nite_65050</name>
</gene>
<dbReference type="InterPro" id="IPR024344">
    <property type="entry name" value="MDMPI_metal-binding"/>
</dbReference>
<sequence>MTVVWDVIVAERLALADLLDSLSPEEWSRPSLCASWTVHDVAAHMTMQQLGIADAVGVMRAWQGSMARTTREAARRRAAARSPAQIVAEIRETAPRHRHSIGVTKLETLIDVLVHTQDIALPLGRRHDMPPAAAAAATTRVLTMRWPPPLPSTRVLTGFRLTATDIDWAHGDGPEVHGPMAALLLVATGRQVALPSLSGEGAAGLSERLRLSR</sequence>
<dbReference type="EMBL" id="BOMI01000131">
    <property type="protein sequence ID" value="GID77864.1"/>
    <property type="molecule type" value="Genomic_DNA"/>
</dbReference>
<dbReference type="Proteomes" id="UP000609879">
    <property type="component" value="Unassembled WGS sequence"/>
</dbReference>
<dbReference type="SUPFAM" id="SSF109854">
    <property type="entry name" value="DinB/YfiT-like putative metalloenzymes"/>
    <property type="match status" value="1"/>
</dbReference>
<protein>
    <recommendedName>
        <fullName evidence="1">Mycothiol-dependent maleylpyruvate isomerase metal-binding domain-containing protein</fullName>
    </recommendedName>
</protein>
<dbReference type="Pfam" id="PF11716">
    <property type="entry name" value="MDMPI_N"/>
    <property type="match status" value="1"/>
</dbReference>
<proteinExistence type="predicted"/>
<keyword evidence="3" id="KW-1185">Reference proteome</keyword>
<name>A0ABQ3YD06_9ACTN</name>